<organism evidence="16 17">
    <name type="scientific">Actinokineospora diospyrosa</name>
    <dbReference type="NCBI Taxonomy" id="103728"/>
    <lineage>
        <taxon>Bacteria</taxon>
        <taxon>Bacillati</taxon>
        <taxon>Actinomycetota</taxon>
        <taxon>Actinomycetes</taxon>
        <taxon>Pseudonocardiales</taxon>
        <taxon>Pseudonocardiaceae</taxon>
        <taxon>Actinokineospora</taxon>
    </lineage>
</organism>
<evidence type="ECO:0000313" key="16">
    <source>
        <dbReference type="EMBL" id="MCP2273676.1"/>
    </source>
</evidence>
<dbReference type="PROSITE" id="PS00377">
    <property type="entry name" value="ADOMET_SYNTHASE_2"/>
    <property type="match status" value="1"/>
</dbReference>
<feature type="binding site" description="in other chain" evidence="10">
    <location>
        <begin position="261"/>
        <end position="262"/>
    </location>
    <ligand>
        <name>ATP</name>
        <dbReference type="ChEBI" id="CHEBI:30616"/>
        <note>ligand shared between two neighboring subunits</note>
    </ligand>
</feature>
<dbReference type="PIRSF" id="PIRSF000497">
    <property type="entry name" value="MAT"/>
    <property type="match status" value="1"/>
</dbReference>
<protein>
    <recommendedName>
        <fullName evidence="10">S-adenosylmethionine synthase</fullName>
        <shortName evidence="10">AdoMet synthase</shortName>
        <ecNumber evidence="10">2.5.1.6</ecNumber>
    </recommendedName>
    <alternativeName>
        <fullName evidence="10">MAT</fullName>
    </alternativeName>
    <alternativeName>
        <fullName evidence="10">Methionine adenosyltransferase</fullName>
    </alternativeName>
</protein>
<feature type="binding site" evidence="10">
    <location>
        <position position="47"/>
    </location>
    <ligand>
        <name>K(+)</name>
        <dbReference type="ChEBI" id="CHEBI:29103"/>
    </ligand>
</feature>
<feature type="domain" description="S-adenosylmethionine synthetase N-terminal" evidence="13">
    <location>
        <begin position="8"/>
        <end position="105"/>
    </location>
</feature>
<keyword evidence="9 10" id="KW-0630">Potassium</keyword>
<dbReference type="PROSITE" id="PS00376">
    <property type="entry name" value="ADOMET_SYNTHASE_1"/>
    <property type="match status" value="1"/>
</dbReference>
<keyword evidence="3 10" id="KW-0554">One-carbon metabolism</keyword>
<comment type="function">
    <text evidence="10">Catalyzes the formation of S-adenosylmethionine (AdoMet) from methionine and ATP. The overall synthetic reaction is composed of two sequential steps, AdoMet formation and the subsequent tripolyphosphate hydrolysis which occurs prior to release of AdoMet from the enzyme.</text>
</comment>
<evidence type="ECO:0000256" key="7">
    <source>
        <dbReference type="ARBA" id="ARBA00022840"/>
    </source>
</evidence>
<keyword evidence="10" id="KW-0963">Cytoplasm</keyword>
<dbReference type="SUPFAM" id="SSF55973">
    <property type="entry name" value="S-adenosylmethionine synthetase"/>
    <property type="match status" value="3"/>
</dbReference>
<dbReference type="RefSeq" id="WP_253890871.1">
    <property type="nucleotide sequence ID" value="NZ_JAMTCO010000018.1"/>
</dbReference>
<keyword evidence="7 10" id="KW-0067">ATP-binding</keyword>
<dbReference type="Proteomes" id="UP001205185">
    <property type="component" value="Unassembled WGS sequence"/>
</dbReference>
<keyword evidence="8 10" id="KW-0460">Magnesium</keyword>
<evidence type="ECO:0000259" key="15">
    <source>
        <dbReference type="Pfam" id="PF02773"/>
    </source>
</evidence>
<evidence type="ECO:0000256" key="8">
    <source>
        <dbReference type="ARBA" id="ARBA00022842"/>
    </source>
</evidence>
<dbReference type="PANTHER" id="PTHR11964">
    <property type="entry name" value="S-ADENOSYLMETHIONINE SYNTHETASE"/>
    <property type="match status" value="1"/>
</dbReference>
<feature type="binding site" description="in other chain" evidence="10">
    <location>
        <position position="19"/>
    </location>
    <ligand>
        <name>ATP</name>
        <dbReference type="ChEBI" id="CHEBI:30616"/>
        <note>ligand shared between two neighboring subunits</note>
    </ligand>
</feature>
<reference evidence="16 17" key="1">
    <citation type="submission" date="2022-06" db="EMBL/GenBank/DDBJ databases">
        <title>Genomic Encyclopedia of Archaeal and Bacterial Type Strains, Phase II (KMG-II): from individual species to whole genera.</title>
        <authorList>
            <person name="Goeker M."/>
        </authorList>
    </citation>
    <scope>NUCLEOTIDE SEQUENCE [LARGE SCALE GENOMIC DNA]</scope>
    <source>
        <strain evidence="16 17">DSM 44255</strain>
    </source>
</reference>
<feature type="binding site" description="in other chain" evidence="10">
    <location>
        <position position="103"/>
    </location>
    <ligand>
        <name>L-methionine</name>
        <dbReference type="ChEBI" id="CHEBI:57844"/>
        <note>ligand shared between two neighboring subunits</note>
    </ligand>
</feature>
<feature type="binding site" description="in other chain" evidence="10">
    <location>
        <begin position="178"/>
        <end position="180"/>
    </location>
    <ligand>
        <name>ATP</name>
        <dbReference type="ChEBI" id="CHEBI:30616"/>
        <note>ligand shared between two neighboring subunits</note>
    </ligand>
</feature>
<evidence type="ECO:0000313" key="17">
    <source>
        <dbReference type="Proteomes" id="UP001205185"/>
    </source>
</evidence>
<evidence type="ECO:0000259" key="14">
    <source>
        <dbReference type="Pfam" id="PF02772"/>
    </source>
</evidence>
<dbReference type="Pfam" id="PF02772">
    <property type="entry name" value="S-AdoMet_synt_M"/>
    <property type="match status" value="1"/>
</dbReference>
<dbReference type="InterPro" id="IPR022630">
    <property type="entry name" value="S-AdoMet_synt_C"/>
</dbReference>
<comment type="catalytic activity">
    <reaction evidence="10">
        <text>L-methionine + ATP + H2O = S-adenosyl-L-methionine + phosphate + diphosphate</text>
        <dbReference type="Rhea" id="RHEA:21080"/>
        <dbReference type="ChEBI" id="CHEBI:15377"/>
        <dbReference type="ChEBI" id="CHEBI:30616"/>
        <dbReference type="ChEBI" id="CHEBI:33019"/>
        <dbReference type="ChEBI" id="CHEBI:43474"/>
        <dbReference type="ChEBI" id="CHEBI:57844"/>
        <dbReference type="ChEBI" id="CHEBI:59789"/>
        <dbReference type="EC" id="2.5.1.6"/>
    </reaction>
</comment>
<dbReference type="InterPro" id="IPR022631">
    <property type="entry name" value="ADOMET_SYNTHASE_CS"/>
</dbReference>
<evidence type="ECO:0000256" key="4">
    <source>
        <dbReference type="ARBA" id="ARBA00022679"/>
    </source>
</evidence>
<gene>
    <name evidence="10" type="primary">metK</name>
    <name evidence="16" type="ORF">LV75_006207</name>
</gene>
<feature type="domain" description="S-adenosylmethionine synthetase central" evidence="14">
    <location>
        <begin position="129"/>
        <end position="247"/>
    </location>
</feature>
<comment type="subcellular location">
    <subcellularLocation>
        <location evidence="10 11">Cytoplasm</location>
    </subcellularLocation>
</comment>
<comment type="cofactor">
    <cofactor evidence="10">
        <name>K(+)</name>
        <dbReference type="ChEBI" id="CHEBI:29103"/>
    </cofactor>
    <text evidence="10">Binds 1 potassium ion per subunit.</text>
</comment>
<evidence type="ECO:0000256" key="9">
    <source>
        <dbReference type="ARBA" id="ARBA00022958"/>
    </source>
</evidence>
<keyword evidence="5 10" id="KW-0479">Metal-binding</keyword>
<keyword evidence="4 10" id="KW-0808">Transferase</keyword>
<dbReference type="InterPro" id="IPR002133">
    <property type="entry name" value="S-AdoMet_synthetase"/>
</dbReference>
<comment type="cofactor">
    <cofactor evidence="10">
        <name>Mg(2+)</name>
        <dbReference type="ChEBI" id="CHEBI:18420"/>
    </cofactor>
    <text evidence="10">Binds 2 divalent ions per subunit.</text>
</comment>
<dbReference type="Pfam" id="PF00438">
    <property type="entry name" value="S-AdoMet_synt_N"/>
    <property type="match status" value="1"/>
</dbReference>
<feature type="binding site" description="in other chain" evidence="10">
    <location>
        <position position="60"/>
    </location>
    <ligand>
        <name>L-methionine</name>
        <dbReference type="ChEBI" id="CHEBI:57844"/>
        <note>ligand shared between two neighboring subunits</note>
    </ligand>
</feature>
<dbReference type="EC" id="2.5.1.6" evidence="10"/>
<evidence type="ECO:0000256" key="1">
    <source>
        <dbReference type="ARBA" id="ARBA00005224"/>
    </source>
</evidence>
<sequence length="401" mass="42919">MSENGSRRLFTSESVTEGHPDKICDAISDAVLDALLAKDPRSRVAVETLVTTGQVHVAGEVTTEAYADIPSIVRDVILRIGYDSSAKGFDGNSCGVNVAIGAQSPDIAQGVDTAHETRVENASDEIDRQGAGDQGLMFGYACTDTPELMPLPIALAHRFSKRLTKVRQDGLVPYLRPDGKTQVTIEYDGDRAVRLDTVVVSWQHAEGVDLERLLGVDVREGVVVPELGELDLDTAGVRLLVNPTGRFVIGGPMGDAGLTGRKIIVDTYGGMARHGGGAFSGKDPSKVDRSAAYAMRWVAKNAVAAGLADRIEVQVAYAIGKAAPVGLFVETFGTEKVDPAKIQTAVREVFDLRPAAIIRDLDLLRPIYAQTAAYGHFGRPELDLPWERTDRADDLRTAAGA</sequence>
<dbReference type="HAMAP" id="MF_00086">
    <property type="entry name" value="S_AdoMet_synth1"/>
    <property type="match status" value="1"/>
</dbReference>
<name>A0ABT1INF5_9PSEU</name>
<dbReference type="EMBL" id="JAMTCO010000018">
    <property type="protein sequence ID" value="MCP2273676.1"/>
    <property type="molecule type" value="Genomic_DNA"/>
</dbReference>
<dbReference type="NCBIfam" id="TIGR01034">
    <property type="entry name" value="metK"/>
    <property type="match status" value="1"/>
</dbReference>
<dbReference type="Pfam" id="PF02773">
    <property type="entry name" value="S-AdoMet_synt_C"/>
    <property type="match status" value="1"/>
</dbReference>
<comment type="subunit">
    <text evidence="10">Homotetramer; dimer of dimers.</text>
</comment>
<evidence type="ECO:0000256" key="11">
    <source>
        <dbReference type="RuleBase" id="RU000542"/>
    </source>
</evidence>
<evidence type="ECO:0000256" key="3">
    <source>
        <dbReference type="ARBA" id="ARBA00022563"/>
    </source>
</evidence>
<comment type="pathway">
    <text evidence="1 10">Amino-acid biosynthesis; S-adenosyl-L-methionine biosynthesis; S-adenosyl-L-methionine from L-methionine: step 1/1.</text>
</comment>
<feature type="binding site" evidence="10">
    <location>
        <position position="255"/>
    </location>
    <ligand>
        <name>ATP</name>
        <dbReference type="ChEBI" id="CHEBI:30616"/>
        <note>ligand shared between two neighboring subunits</note>
    </ligand>
</feature>
<evidence type="ECO:0000256" key="10">
    <source>
        <dbReference type="HAMAP-Rule" id="MF_00086"/>
    </source>
</evidence>
<dbReference type="Gene3D" id="3.30.300.10">
    <property type="match status" value="3"/>
</dbReference>
<feature type="binding site" evidence="10">
    <location>
        <position position="282"/>
    </location>
    <ligand>
        <name>ATP</name>
        <dbReference type="ChEBI" id="CHEBI:30616"/>
        <note>ligand shared between two neighboring subunits</note>
    </ligand>
</feature>
<comment type="caution">
    <text evidence="16">The sequence shown here is derived from an EMBL/GenBank/DDBJ whole genome shotgun (WGS) entry which is preliminary data.</text>
</comment>
<comment type="similarity">
    <text evidence="2 10 12">Belongs to the AdoMet synthase family.</text>
</comment>
<evidence type="ECO:0000256" key="2">
    <source>
        <dbReference type="ARBA" id="ARBA00009685"/>
    </source>
</evidence>
<dbReference type="InterPro" id="IPR022628">
    <property type="entry name" value="S-AdoMet_synt_N"/>
</dbReference>
<accession>A0ABT1INF5</accession>
<dbReference type="CDD" id="cd18079">
    <property type="entry name" value="S-AdoMet_synt"/>
    <property type="match status" value="1"/>
</dbReference>
<evidence type="ECO:0000256" key="5">
    <source>
        <dbReference type="ARBA" id="ARBA00022723"/>
    </source>
</evidence>
<keyword evidence="6 10" id="KW-0547">Nucleotide-binding</keyword>
<evidence type="ECO:0000259" key="13">
    <source>
        <dbReference type="Pfam" id="PF00438"/>
    </source>
</evidence>
<dbReference type="InterPro" id="IPR022629">
    <property type="entry name" value="S-AdoMet_synt_central"/>
</dbReference>
<proteinExistence type="inferred from homology"/>
<feature type="domain" description="S-adenosylmethionine synthetase C-terminal" evidence="15">
    <location>
        <begin position="249"/>
        <end position="388"/>
    </location>
</feature>
<dbReference type="InterPro" id="IPR022636">
    <property type="entry name" value="S-AdoMet_synthetase_sfam"/>
</dbReference>
<feature type="binding site" evidence="10">
    <location>
        <position position="278"/>
    </location>
    <ligand>
        <name>ATP</name>
        <dbReference type="ChEBI" id="CHEBI:30616"/>
        <note>ligand shared between two neighboring subunits</note>
    </ligand>
</feature>
<feature type="region of interest" description="Flexible loop" evidence="10">
    <location>
        <begin position="103"/>
        <end position="113"/>
    </location>
</feature>
<keyword evidence="17" id="KW-1185">Reference proteome</keyword>
<feature type="binding site" description="in other chain" evidence="10">
    <location>
        <begin position="246"/>
        <end position="247"/>
    </location>
    <ligand>
        <name>ATP</name>
        <dbReference type="ChEBI" id="CHEBI:30616"/>
        <note>ligand shared between two neighboring subunits</note>
    </ligand>
</feature>
<evidence type="ECO:0000256" key="12">
    <source>
        <dbReference type="RuleBase" id="RU004462"/>
    </source>
</evidence>
<feature type="binding site" description="in other chain" evidence="10">
    <location>
        <position position="286"/>
    </location>
    <ligand>
        <name>L-methionine</name>
        <dbReference type="ChEBI" id="CHEBI:57844"/>
        <note>ligand shared between two neighboring subunits</note>
    </ligand>
</feature>
<evidence type="ECO:0000256" key="6">
    <source>
        <dbReference type="ARBA" id="ARBA00022741"/>
    </source>
</evidence>
<feature type="binding site" evidence="10">
    <location>
        <position position="255"/>
    </location>
    <ligand>
        <name>L-methionine</name>
        <dbReference type="ChEBI" id="CHEBI:57844"/>
        <note>ligand shared between two neighboring subunits</note>
    </ligand>
</feature>
<feature type="binding site" evidence="10">
    <location>
        <position position="21"/>
    </location>
    <ligand>
        <name>Mg(2+)</name>
        <dbReference type="ChEBI" id="CHEBI:18420"/>
    </ligand>
</feature>